<feature type="repeat" description="PPR" evidence="2">
    <location>
        <begin position="365"/>
        <end position="399"/>
    </location>
</feature>
<dbReference type="PANTHER" id="PTHR14021">
    <property type="entry name" value="IRON-SULFUR CLUSTER CO-CHAPERONE PROTEIN HSCB"/>
    <property type="match status" value="1"/>
</dbReference>
<evidence type="ECO:0008006" key="5">
    <source>
        <dbReference type="Google" id="ProtNLM"/>
    </source>
</evidence>
<evidence type="ECO:0000313" key="3">
    <source>
        <dbReference type="EMBL" id="CAL1370722.1"/>
    </source>
</evidence>
<dbReference type="Proteomes" id="UP001497516">
    <property type="component" value="Chromosome 2"/>
</dbReference>
<dbReference type="Pfam" id="PF01535">
    <property type="entry name" value="PPR"/>
    <property type="match status" value="1"/>
</dbReference>
<dbReference type="Gene3D" id="1.25.40.10">
    <property type="entry name" value="Tetratricopeptide repeat domain"/>
    <property type="match status" value="1"/>
</dbReference>
<dbReference type="EMBL" id="OZ034815">
    <property type="protein sequence ID" value="CAL1370722.1"/>
    <property type="molecule type" value="Genomic_DNA"/>
</dbReference>
<dbReference type="InterPro" id="IPR036869">
    <property type="entry name" value="J_dom_sf"/>
</dbReference>
<dbReference type="InterPro" id="IPR002885">
    <property type="entry name" value="PPR_rpt"/>
</dbReference>
<dbReference type="InterPro" id="IPR011990">
    <property type="entry name" value="TPR-like_helical_dom_sf"/>
</dbReference>
<dbReference type="Pfam" id="PF13041">
    <property type="entry name" value="PPR_2"/>
    <property type="match status" value="1"/>
</dbReference>
<dbReference type="GO" id="GO:0051087">
    <property type="term" value="F:protein-folding chaperone binding"/>
    <property type="evidence" value="ECO:0007669"/>
    <property type="project" value="InterPro"/>
</dbReference>
<organism evidence="3 4">
    <name type="scientific">Linum trigynum</name>
    <dbReference type="NCBI Taxonomy" id="586398"/>
    <lineage>
        <taxon>Eukaryota</taxon>
        <taxon>Viridiplantae</taxon>
        <taxon>Streptophyta</taxon>
        <taxon>Embryophyta</taxon>
        <taxon>Tracheophyta</taxon>
        <taxon>Spermatophyta</taxon>
        <taxon>Magnoliopsida</taxon>
        <taxon>eudicotyledons</taxon>
        <taxon>Gunneridae</taxon>
        <taxon>Pentapetalae</taxon>
        <taxon>rosids</taxon>
        <taxon>fabids</taxon>
        <taxon>Malpighiales</taxon>
        <taxon>Linaceae</taxon>
        <taxon>Linum</taxon>
    </lineage>
</organism>
<name>A0AAV2DD33_9ROSI</name>
<accession>A0AAV2DD33</accession>
<gene>
    <name evidence="3" type="ORF">LTRI10_LOCUS12827</name>
</gene>
<dbReference type="PANTHER" id="PTHR14021:SF15">
    <property type="entry name" value="IRON-SULFUR CLUSTER CO-CHAPERONE PROTEIN HSCB"/>
    <property type="match status" value="1"/>
</dbReference>
<protein>
    <recommendedName>
        <fullName evidence="5">Pentatricopeptide repeat-containing protein</fullName>
    </recommendedName>
</protein>
<dbReference type="InterPro" id="IPR004640">
    <property type="entry name" value="HscB"/>
</dbReference>
<sequence>MSIRKKPDSTALPHLLRRISFPSTTCPPQLHNTRSPFLIYSYIAVSNSSVKCPCSFSVATAPFLPNPRVFPRNYIYSQSSGEFSDARCWNYDAQPKGGLFLVCDSCSGIQPADHSMDYLRLLEKEKYEIGDAHLHDKYKEWQKKLHPDLAHSKSERNFSREQSARVGDAYRTLISPVLGAMYNMKTVGVDVNEEETILDPNHSQQQQQCMTEKECLVKPVLKGYLKQDLQEVCNILTSSSVWSVIYEALENSTVKFTPELVLEVQRNCNIHGTQLLLLGRKATWIFPNCRYIQHDHENIRTRALCGAGRLEEAISVVDEGWGDHNKLKLDRSTYASLAHGLLRTGKTEEAFAKLKYMKKVSIHPTAHVYTSLIVHFFKEEQREKAEETLEAMQREGCKPTIVTYSAMILGYMKLGRTCKAWTVFRRLRKEGHPRFSDVFNVH</sequence>
<dbReference type="GO" id="GO:0044571">
    <property type="term" value="P:[2Fe-2S] cluster assembly"/>
    <property type="evidence" value="ECO:0007669"/>
    <property type="project" value="InterPro"/>
</dbReference>
<evidence type="ECO:0000256" key="1">
    <source>
        <dbReference type="ARBA" id="ARBA00022737"/>
    </source>
</evidence>
<keyword evidence="1" id="KW-0677">Repeat</keyword>
<dbReference type="PROSITE" id="PS51375">
    <property type="entry name" value="PPR"/>
    <property type="match status" value="3"/>
</dbReference>
<dbReference type="Gene3D" id="1.10.287.110">
    <property type="entry name" value="DnaJ domain"/>
    <property type="match status" value="1"/>
</dbReference>
<dbReference type="AlphaFoldDB" id="A0AAV2DD33"/>
<keyword evidence="4" id="KW-1185">Reference proteome</keyword>
<dbReference type="GO" id="GO:0001671">
    <property type="term" value="F:ATPase activator activity"/>
    <property type="evidence" value="ECO:0007669"/>
    <property type="project" value="InterPro"/>
</dbReference>
<evidence type="ECO:0000313" key="4">
    <source>
        <dbReference type="Proteomes" id="UP001497516"/>
    </source>
</evidence>
<feature type="repeat" description="PPR" evidence="2">
    <location>
        <begin position="330"/>
        <end position="364"/>
    </location>
</feature>
<evidence type="ECO:0000256" key="2">
    <source>
        <dbReference type="PROSITE-ProRule" id="PRU00708"/>
    </source>
</evidence>
<feature type="repeat" description="PPR" evidence="2">
    <location>
        <begin position="400"/>
        <end position="434"/>
    </location>
</feature>
<proteinExistence type="predicted"/>
<dbReference type="SUPFAM" id="SSF46565">
    <property type="entry name" value="Chaperone J-domain"/>
    <property type="match status" value="1"/>
</dbReference>
<dbReference type="NCBIfam" id="TIGR00756">
    <property type="entry name" value="PPR"/>
    <property type="match status" value="3"/>
</dbReference>
<reference evidence="3 4" key="1">
    <citation type="submission" date="2024-04" db="EMBL/GenBank/DDBJ databases">
        <authorList>
            <person name="Fracassetti M."/>
        </authorList>
    </citation>
    <scope>NUCLEOTIDE SEQUENCE [LARGE SCALE GENOMIC DNA]</scope>
</reference>